<protein>
    <recommendedName>
        <fullName evidence="10">Twinfilin</fullName>
    </recommendedName>
</protein>
<dbReference type="WBParaSite" id="TREG1_83080.1">
    <property type="protein sequence ID" value="TREG1_83080.1"/>
    <property type="gene ID" value="TREG1_83080"/>
</dbReference>
<feature type="domain" description="ADF-H" evidence="12">
    <location>
        <begin position="1"/>
        <end position="139"/>
    </location>
</feature>
<sequence>MTHQSGIHADSYVTSKLADCKRHLFRAVKLVIKNECLVLEAKIPTESSWENDFEHVIKQLLEFDSPCYIFYRLDSDNSFGHDWVFISWVPESSNVRQKMLYASTKATVRKQFGDNLIKDDLTVNSFDDISLKAYKKHMESKTAPGPFSNAEIEIAGVRAGEVSTGLNPSYQTIGGVSFALSSDSRPVLRNFNSGAYDYVQLAIDIENEIIKVCEAHEHITPRALVKCCPEKEGRYHLYRFRYLHEGEEHTANFFIHTISGYQSSVKSRMLYSSCKAALLTQLEREFQITFDHRLETDGTDELTTEYLMDILYPKPPETQLRFQKPQGPMGRRPRTHIH</sequence>
<comment type="function">
    <text evidence="9">Actin-binding protein involved in motile and morphological processes. Inhibits actin polymerization, likely by sequestering G-actin.</text>
</comment>
<comment type="subcellular location">
    <subcellularLocation>
        <location evidence="2">Cytoplasm</location>
        <location evidence="2">Cell cortex</location>
    </subcellularLocation>
    <subcellularLocation>
        <location evidence="1">Cytoplasm</location>
        <location evidence="1">Cytoskeleton</location>
    </subcellularLocation>
</comment>
<dbReference type="InterPro" id="IPR028458">
    <property type="entry name" value="Twinfilin"/>
</dbReference>
<dbReference type="GO" id="GO:0010591">
    <property type="term" value="P:regulation of lamellipodium assembly"/>
    <property type="evidence" value="ECO:0007669"/>
    <property type="project" value="TreeGrafter"/>
</dbReference>
<dbReference type="PANTHER" id="PTHR13759:SF1">
    <property type="entry name" value="TWINFILIN"/>
    <property type="match status" value="1"/>
</dbReference>
<evidence type="ECO:0000256" key="10">
    <source>
        <dbReference type="ARBA" id="ARBA00069496"/>
    </source>
</evidence>
<keyword evidence="7" id="KW-0206">Cytoskeleton</keyword>
<dbReference type="SUPFAM" id="SSF55753">
    <property type="entry name" value="Actin depolymerizing proteins"/>
    <property type="match status" value="2"/>
</dbReference>
<dbReference type="GO" id="GO:0005938">
    <property type="term" value="C:cell cortex"/>
    <property type="evidence" value="ECO:0007669"/>
    <property type="project" value="UniProtKB-SubCell"/>
</dbReference>
<dbReference type="GO" id="GO:0003785">
    <property type="term" value="F:actin monomer binding"/>
    <property type="evidence" value="ECO:0007669"/>
    <property type="project" value="TreeGrafter"/>
</dbReference>
<dbReference type="GO" id="GO:0010976">
    <property type="term" value="P:positive regulation of neuron projection development"/>
    <property type="evidence" value="ECO:0007669"/>
    <property type="project" value="TreeGrafter"/>
</dbReference>
<evidence type="ECO:0000256" key="8">
    <source>
        <dbReference type="ARBA" id="ARBA00038532"/>
    </source>
</evidence>
<dbReference type="Gene3D" id="3.40.20.10">
    <property type="entry name" value="Severin"/>
    <property type="match status" value="2"/>
</dbReference>
<evidence type="ECO:0000256" key="7">
    <source>
        <dbReference type="ARBA" id="ARBA00023212"/>
    </source>
</evidence>
<keyword evidence="5" id="KW-0677">Repeat</keyword>
<keyword evidence="6" id="KW-0009">Actin-binding</keyword>
<dbReference type="Proteomes" id="UP000050795">
    <property type="component" value="Unassembled WGS sequence"/>
</dbReference>
<evidence type="ECO:0000256" key="3">
    <source>
        <dbReference type="ARBA" id="ARBA00009557"/>
    </source>
</evidence>
<evidence type="ECO:0000313" key="14">
    <source>
        <dbReference type="WBParaSite" id="TREG1_83080.1"/>
    </source>
</evidence>
<evidence type="ECO:0000256" key="6">
    <source>
        <dbReference type="ARBA" id="ARBA00023203"/>
    </source>
</evidence>
<evidence type="ECO:0000256" key="5">
    <source>
        <dbReference type="ARBA" id="ARBA00022737"/>
    </source>
</evidence>
<dbReference type="GO" id="GO:0051015">
    <property type="term" value="F:actin filament binding"/>
    <property type="evidence" value="ECO:0007669"/>
    <property type="project" value="TreeGrafter"/>
</dbReference>
<evidence type="ECO:0000256" key="1">
    <source>
        <dbReference type="ARBA" id="ARBA00004245"/>
    </source>
</evidence>
<name>A0AA85KFF2_TRIRE</name>
<evidence type="ECO:0000256" key="9">
    <source>
        <dbReference type="ARBA" id="ARBA00056419"/>
    </source>
</evidence>
<dbReference type="GO" id="GO:0005884">
    <property type="term" value="C:actin filament"/>
    <property type="evidence" value="ECO:0007669"/>
    <property type="project" value="TreeGrafter"/>
</dbReference>
<dbReference type="InterPro" id="IPR029006">
    <property type="entry name" value="ADF-H/Gelsolin-like_dom_sf"/>
</dbReference>
<dbReference type="PROSITE" id="PS51263">
    <property type="entry name" value="ADF_H"/>
    <property type="match status" value="2"/>
</dbReference>
<proteinExistence type="inferred from homology"/>
<comment type="subunit">
    <text evidence="8">Interacts with G-actin; ADP-actin form.</text>
</comment>
<feature type="domain" description="ADF-H" evidence="12">
    <location>
        <begin position="175"/>
        <end position="312"/>
    </location>
</feature>
<keyword evidence="4" id="KW-0963">Cytoplasm</keyword>
<dbReference type="InterPro" id="IPR002108">
    <property type="entry name" value="ADF-H"/>
</dbReference>
<organism evidence="13 14">
    <name type="scientific">Trichobilharzia regenti</name>
    <name type="common">Nasal bird schistosome</name>
    <dbReference type="NCBI Taxonomy" id="157069"/>
    <lineage>
        <taxon>Eukaryota</taxon>
        <taxon>Metazoa</taxon>
        <taxon>Spiralia</taxon>
        <taxon>Lophotrochozoa</taxon>
        <taxon>Platyhelminthes</taxon>
        <taxon>Trematoda</taxon>
        <taxon>Digenea</taxon>
        <taxon>Strigeidida</taxon>
        <taxon>Schistosomatoidea</taxon>
        <taxon>Schistosomatidae</taxon>
        <taxon>Trichobilharzia</taxon>
    </lineage>
</organism>
<reference evidence="14" key="2">
    <citation type="submission" date="2023-11" db="UniProtKB">
        <authorList>
            <consortium name="WormBaseParasite"/>
        </authorList>
    </citation>
    <scope>IDENTIFICATION</scope>
</reference>
<evidence type="ECO:0000259" key="12">
    <source>
        <dbReference type="PROSITE" id="PS51263"/>
    </source>
</evidence>
<evidence type="ECO:0000256" key="4">
    <source>
        <dbReference type="ARBA" id="ARBA00022490"/>
    </source>
</evidence>
<dbReference type="GO" id="GO:0051016">
    <property type="term" value="P:barbed-end actin filament capping"/>
    <property type="evidence" value="ECO:0007669"/>
    <property type="project" value="TreeGrafter"/>
</dbReference>
<feature type="region of interest" description="Disordered" evidence="11">
    <location>
        <begin position="318"/>
        <end position="338"/>
    </location>
</feature>
<accession>A0AA85KFF2</accession>
<dbReference type="PANTHER" id="PTHR13759">
    <property type="entry name" value="TWINFILIN"/>
    <property type="match status" value="1"/>
</dbReference>
<dbReference type="GO" id="GO:0030042">
    <property type="term" value="P:actin filament depolymerization"/>
    <property type="evidence" value="ECO:0007669"/>
    <property type="project" value="TreeGrafter"/>
</dbReference>
<dbReference type="AlphaFoldDB" id="A0AA85KFF2"/>
<dbReference type="SMART" id="SM00102">
    <property type="entry name" value="ADF"/>
    <property type="match status" value="2"/>
</dbReference>
<evidence type="ECO:0000256" key="2">
    <source>
        <dbReference type="ARBA" id="ARBA00004544"/>
    </source>
</evidence>
<dbReference type="FunFam" id="3.40.20.10:FF:000042">
    <property type="entry name" value="Actin depolymerizing protein"/>
    <property type="match status" value="1"/>
</dbReference>
<dbReference type="CDD" id="cd11285">
    <property type="entry name" value="ADF_Twf-N_like"/>
    <property type="match status" value="1"/>
</dbReference>
<keyword evidence="13" id="KW-1185">Reference proteome</keyword>
<evidence type="ECO:0000313" key="13">
    <source>
        <dbReference type="Proteomes" id="UP000050795"/>
    </source>
</evidence>
<evidence type="ECO:0000256" key="11">
    <source>
        <dbReference type="SAM" id="MobiDB-lite"/>
    </source>
</evidence>
<reference evidence="13" key="1">
    <citation type="submission" date="2022-06" db="EMBL/GenBank/DDBJ databases">
        <authorList>
            <person name="Berger JAMES D."/>
            <person name="Berger JAMES D."/>
        </authorList>
    </citation>
    <scope>NUCLEOTIDE SEQUENCE [LARGE SCALE GENOMIC DNA]</scope>
</reference>
<comment type="similarity">
    <text evidence="3">Belongs to the actin-binding proteins ADF family. Twinfilin subfamily.</text>
</comment>
<dbReference type="GO" id="GO:0030016">
    <property type="term" value="C:myofibril"/>
    <property type="evidence" value="ECO:0007669"/>
    <property type="project" value="TreeGrafter"/>
</dbReference>
<dbReference type="FunFam" id="3.40.20.10:FF:000007">
    <property type="entry name" value="Twinfilin-1 isoform 1"/>
    <property type="match status" value="1"/>
</dbReference>
<dbReference type="Pfam" id="PF00241">
    <property type="entry name" value="Cofilin_ADF"/>
    <property type="match status" value="2"/>
</dbReference>